<feature type="region of interest" description="Disordered" evidence="1">
    <location>
        <begin position="63"/>
        <end position="83"/>
    </location>
</feature>
<evidence type="ECO:0000313" key="3">
    <source>
        <dbReference type="Proteomes" id="UP001141434"/>
    </source>
</evidence>
<organism evidence="2 3">
    <name type="scientific">Penicillium alfredii</name>
    <dbReference type="NCBI Taxonomy" id="1506179"/>
    <lineage>
        <taxon>Eukaryota</taxon>
        <taxon>Fungi</taxon>
        <taxon>Dikarya</taxon>
        <taxon>Ascomycota</taxon>
        <taxon>Pezizomycotina</taxon>
        <taxon>Eurotiomycetes</taxon>
        <taxon>Eurotiomycetidae</taxon>
        <taxon>Eurotiales</taxon>
        <taxon>Aspergillaceae</taxon>
        <taxon>Penicillium</taxon>
    </lineage>
</organism>
<evidence type="ECO:0000256" key="1">
    <source>
        <dbReference type="SAM" id="MobiDB-lite"/>
    </source>
</evidence>
<protein>
    <submittedName>
        <fullName evidence="2">Uncharacterized protein</fullName>
    </submittedName>
</protein>
<gene>
    <name evidence="2" type="ORF">NUU61_003910</name>
</gene>
<dbReference type="RefSeq" id="XP_056512519.1">
    <property type="nucleotide sequence ID" value="XM_056654492.1"/>
</dbReference>
<dbReference type="Proteomes" id="UP001141434">
    <property type="component" value="Unassembled WGS sequence"/>
</dbReference>
<dbReference type="AlphaFoldDB" id="A0A9W9FKA3"/>
<keyword evidence="3" id="KW-1185">Reference proteome</keyword>
<name>A0A9W9FKA3_9EURO</name>
<proteinExistence type="predicted"/>
<dbReference type="PANTHER" id="PTHR37540">
    <property type="entry name" value="TRANSCRIPTION FACTOR (ACR-2), PUTATIVE-RELATED-RELATED"/>
    <property type="match status" value="1"/>
</dbReference>
<dbReference type="OrthoDB" id="4351870at2759"/>
<dbReference type="GeneID" id="81393660"/>
<reference evidence="2" key="2">
    <citation type="journal article" date="2023" name="IMA Fungus">
        <title>Comparative genomic study of the Penicillium genus elucidates a diverse pangenome and 15 lateral gene transfer events.</title>
        <authorList>
            <person name="Petersen C."/>
            <person name="Sorensen T."/>
            <person name="Nielsen M.R."/>
            <person name="Sondergaard T.E."/>
            <person name="Sorensen J.L."/>
            <person name="Fitzpatrick D.A."/>
            <person name="Frisvad J.C."/>
            <person name="Nielsen K.L."/>
        </authorList>
    </citation>
    <scope>NUCLEOTIDE SEQUENCE</scope>
    <source>
        <strain evidence="2">IBT 34128</strain>
    </source>
</reference>
<dbReference type="InterPro" id="IPR021858">
    <property type="entry name" value="Fun_TF"/>
</dbReference>
<accession>A0A9W9FKA3</accession>
<dbReference type="EMBL" id="JAPMSZ010000005">
    <property type="protein sequence ID" value="KAJ5101688.1"/>
    <property type="molecule type" value="Genomic_DNA"/>
</dbReference>
<dbReference type="PANTHER" id="PTHR37540:SF5">
    <property type="entry name" value="TRANSCRIPTION FACTOR DOMAIN-CONTAINING PROTEIN"/>
    <property type="match status" value="1"/>
</dbReference>
<sequence length="500" mass="56161">MKSAYLDAATAGQGAQDSEFLWVDYQDGKTQDLPVARTKQAFIRARSHRLRREAKMQKLKASITPFPTGPVQPPAEKHYKTRPNGHDRWAPVLYQSPRAGVAEAFPSLGSASNVDLHFDYYAADCTITADRVYVSKVSFPFSATEMSSWFFRNALDQPALAESVLFLSASSHTANLVTRGAATREVRKSFRDIIQLRSRVMKSLQGIIMHPSETQRELTVAVIANLLCVEAAQGNLEEVDAHVVGLKGIIHVLGGLEALGDWTLSTLYCCDLMRGLLIDSPPAFDLLPKWVLKTQTGCTYVKSYDASSIGERFFSSEWSLNTPIQLRSIIQSFQQLVPCFESMADSESRTLTFENDYLLLQMHRLYSLPYDCPLGPLQNTIRLSVIIYAVIRIWKFEGKPGIECLIQRLQQCIEESLDDLERTAPDLLFWALFLGSLASLGLPSHGWCLARVRKAAVQLGLKNWNDAKRVLEGFFFVCRPRNENAKALWDSDIERSISRL</sequence>
<evidence type="ECO:0000313" key="2">
    <source>
        <dbReference type="EMBL" id="KAJ5101688.1"/>
    </source>
</evidence>
<reference evidence="2" key="1">
    <citation type="submission" date="2022-11" db="EMBL/GenBank/DDBJ databases">
        <authorList>
            <person name="Petersen C."/>
        </authorList>
    </citation>
    <scope>NUCLEOTIDE SEQUENCE</scope>
    <source>
        <strain evidence="2">IBT 34128</strain>
    </source>
</reference>
<comment type="caution">
    <text evidence="2">The sequence shown here is derived from an EMBL/GenBank/DDBJ whole genome shotgun (WGS) entry which is preliminary data.</text>
</comment>
<dbReference type="Pfam" id="PF11951">
    <property type="entry name" value="Fungal_trans_2"/>
    <property type="match status" value="1"/>
</dbReference>